<protein>
    <recommendedName>
        <fullName evidence="6">Nuclear receptor-binding factor 2</fullName>
    </recommendedName>
</protein>
<name>A0A2G9SM59_AQUCT</name>
<dbReference type="PANTHER" id="PTHR14964">
    <property type="entry name" value="NUCLEAR RECEPTOR BINDING FACTOR 2"/>
    <property type="match status" value="1"/>
</dbReference>
<dbReference type="PANTHER" id="PTHR14964:SF2">
    <property type="entry name" value="NUCLEAR RECEPTOR-BINDING FACTOR 2"/>
    <property type="match status" value="1"/>
</dbReference>
<dbReference type="EMBL" id="KV923261">
    <property type="protein sequence ID" value="PIO41195.1"/>
    <property type="molecule type" value="Genomic_DNA"/>
</dbReference>
<dbReference type="InterPro" id="IPR015056">
    <property type="entry name" value="NRBF2_C"/>
</dbReference>
<dbReference type="Proteomes" id="UP000228934">
    <property type="component" value="Unassembled WGS sequence"/>
</dbReference>
<keyword evidence="5" id="KW-1185">Reference proteome</keyword>
<evidence type="ECO:0000313" key="4">
    <source>
        <dbReference type="EMBL" id="PIO41195.1"/>
    </source>
</evidence>
<organism evidence="4 5">
    <name type="scientific">Aquarana catesbeiana</name>
    <name type="common">American bullfrog</name>
    <name type="synonym">Rana catesbeiana</name>
    <dbReference type="NCBI Taxonomy" id="8400"/>
    <lineage>
        <taxon>Eukaryota</taxon>
        <taxon>Metazoa</taxon>
        <taxon>Chordata</taxon>
        <taxon>Craniata</taxon>
        <taxon>Vertebrata</taxon>
        <taxon>Euteleostomi</taxon>
        <taxon>Amphibia</taxon>
        <taxon>Batrachia</taxon>
        <taxon>Anura</taxon>
        <taxon>Neobatrachia</taxon>
        <taxon>Ranoidea</taxon>
        <taxon>Ranidae</taxon>
        <taxon>Aquarana</taxon>
    </lineage>
</organism>
<dbReference type="AlphaFoldDB" id="A0A2G9SM59"/>
<reference evidence="5" key="1">
    <citation type="journal article" date="2017" name="Nat. Commun.">
        <title>The North American bullfrog draft genome provides insight into hormonal regulation of long noncoding RNA.</title>
        <authorList>
            <person name="Hammond S.A."/>
            <person name="Warren R.L."/>
            <person name="Vandervalk B.P."/>
            <person name="Kucuk E."/>
            <person name="Khan H."/>
            <person name="Gibb E.A."/>
            <person name="Pandoh P."/>
            <person name="Kirk H."/>
            <person name="Zhao Y."/>
            <person name="Jones M."/>
            <person name="Mungall A.J."/>
            <person name="Coope R."/>
            <person name="Pleasance S."/>
            <person name="Moore R.A."/>
            <person name="Holt R.A."/>
            <person name="Round J.M."/>
            <person name="Ohora S."/>
            <person name="Walle B.V."/>
            <person name="Veldhoen N."/>
            <person name="Helbing C.C."/>
            <person name="Birol I."/>
        </authorList>
    </citation>
    <scope>NUCLEOTIDE SEQUENCE [LARGE SCALE GENOMIC DNA]</scope>
</reference>
<evidence type="ECO:0000259" key="2">
    <source>
        <dbReference type="Pfam" id="PF08961"/>
    </source>
</evidence>
<gene>
    <name evidence="4" type="ORF">AB205_0196570</name>
</gene>
<evidence type="ECO:0000259" key="3">
    <source>
        <dbReference type="Pfam" id="PF17169"/>
    </source>
</evidence>
<dbReference type="InterPro" id="IPR033393">
    <property type="entry name" value="NRBF2_MIT"/>
</dbReference>
<feature type="non-terminal residue" evidence="4">
    <location>
        <position position="1"/>
    </location>
</feature>
<dbReference type="OrthoDB" id="3694230at2759"/>
<proteinExistence type="predicted"/>
<accession>A0A2G9SM59</accession>
<sequence length="262" mass="29981">AAYLLEAKKLTQSEQAQLSLELQRESHLKQQLLIQERLKRAKREEKLRTQQKAIAAEKELTVHLQTSYKSSTDDVDCQNALVSAGQKSSSNPGKCLQEIHSVLDREPDSLLYLLQKRKEPLEPYKANRVPKDDKTKLEEQATKIKDLNLLVDTLLAENEKLKRENRKLRAELVRLQRNPEKYLDKDTDFVEKSELWSLQQPTATSSSPASTWQKFVANTSKVTDIPIPNLPHLDIPLPELPPLELPEDIQSQITGLKDYLDS</sequence>
<evidence type="ECO:0000256" key="1">
    <source>
        <dbReference type="SAM" id="Coils"/>
    </source>
</evidence>
<evidence type="ECO:0008006" key="6">
    <source>
        <dbReference type="Google" id="ProtNLM"/>
    </source>
</evidence>
<dbReference type="GO" id="GO:0006914">
    <property type="term" value="P:autophagy"/>
    <property type="evidence" value="ECO:0007669"/>
    <property type="project" value="InterPro"/>
</dbReference>
<dbReference type="Gene3D" id="1.20.58.80">
    <property type="entry name" value="Phosphotransferase system, lactose/cellobiose-type IIA subunit"/>
    <property type="match status" value="1"/>
</dbReference>
<feature type="coiled-coil region" evidence="1">
    <location>
        <begin position="137"/>
        <end position="178"/>
    </location>
</feature>
<evidence type="ECO:0000313" key="5">
    <source>
        <dbReference type="Proteomes" id="UP000228934"/>
    </source>
</evidence>
<keyword evidence="1" id="KW-0175">Coiled coil</keyword>
<dbReference type="Pfam" id="PF17169">
    <property type="entry name" value="NRBF2_MIT"/>
    <property type="match status" value="1"/>
</dbReference>
<feature type="domain" description="Nuclear receptor-binding factor 2 MIT" evidence="3">
    <location>
        <begin position="1"/>
        <end position="48"/>
    </location>
</feature>
<dbReference type="InterPro" id="IPR039679">
    <property type="entry name" value="NRBF2"/>
</dbReference>
<feature type="domain" description="Nuclear receptor-binding factor 2 C-terminal" evidence="2">
    <location>
        <begin position="56"/>
        <end position="252"/>
    </location>
</feature>
<dbReference type="SUPFAM" id="SSF140361">
    <property type="entry name" value="MIT domain-like"/>
    <property type="match status" value="1"/>
</dbReference>
<dbReference type="Pfam" id="PF08961">
    <property type="entry name" value="NRBF2"/>
    <property type="match status" value="1"/>
</dbReference>